<keyword evidence="3 5" id="KW-0949">S-adenosyl-L-methionine</keyword>
<dbReference type="Pfam" id="PF05175">
    <property type="entry name" value="MTS"/>
    <property type="match status" value="1"/>
</dbReference>
<dbReference type="PANTHER" id="PTHR18895:SF74">
    <property type="entry name" value="MTRF1L RELEASE FACTOR GLUTAMINE METHYLTRANSFERASE"/>
    <property type="match status" value="1"/>
</dbReference>
<dbReference type="AlphaFoldDB" id="A0AAW8STL8"/>
<comment type="caution">
    <text evidence="5">Lacks conserved residue(s) required for the propagation of feature annotation.</text>
</comment>
<feature type="binding site" evidence="5">
    <location>
        <begin position="184"/>
        <end position="187"/>
    </location>
    <ligand>
        <name>substrate</name>
    </ligand>
</feature>
<evidence type="ECO:0000259" key="7">
    <source>
        <dbReference type="Pfam" id="PF17827"/>
    </source>
</evidence>
<protein>
    <recommendedName>
        <fullName evidence="5">Release factor glutamine methyltransferase</fullName>
        <shortName evidence="5">RF MTase</shortName>
        <ecNumber evidence="5">2.1.1.297</ecNumber>
    </recommendedName>
    <alternativeName>
        <fullName evidence="5">N5-glutamine methyltransferase PrmC</fullName>
    </alternativeName>
    <alternativeName>
        <fullName evidence="5">Protein-(glutamine-N5) MTase PrmC</fullName>
    </alternativeName>
    <alternativeName>
        <fullName evidence="5">Protein-glutamine N-methyltransferase PrmC</fullName>
    </alternativeName>
</protein>
<name>A0AAW8STL8_9ENTE</name>
<dbReference type="EMBL" id="JARPXM010000007">
    <property type="protein sequence ID" value="MDT2538162.1"/>
    <property type="molecule type" value="Genomic_DNA"/>
</dbReference>
<dbReference type="EC" id="2.1.1.297" evidence="5"/>
<dbReference type="InterPro" id="IPR040758">
    <property type="entry name" value="PrmC_N"/>
</dbReference>
<dbReference type="PROSITE" id="PS00092">
    <property type="entry name" value="N6_MTASE"/>
    <property type="match status" value="1"/>
</dbReference>
<dbReference type="GO" id="GO:0003676">
    <property type="term" value="F:nucleic acid binding"/>
    <property type="evidence" value="ECO:0007669"/>
    <property type="project" value="InterPro"/>
</dbReference>
<comment type="catalytic activity">
    <reaction evidence="4 5">
        <text>L-glutaminyl-[peptide chain release factor] + S-adenosyl-L-methionine = N(5)-methyl-L-glutaminyl-[peptide chain release factor] + S-adenosyl-L-homocysteine + H(+)</text>
        <dbReference type="Rhea" id="RHEA:42896"/>
        <dbReference type="Rhea" id="RHEA-COMP:10271"/>
        <dbReference type="Rhea" id="RHEA-COMP:10272"/>
        <dbReference type="ChEBI" id="CHEBI:15378"/>
        <dbReference type="ChEBI" id="CHEBI:30011"/>
        <dbReference type="ChEBI" id="CHEBI:57856"/>
        <dbReference type="ChEBI" id="CHEBI:59789"/>
        <dbReference type="ChEBI" id="CHEBI:61891"/>
        <dbReference type="EC" id="2.1.1.297"/>
    </reaction>
</comment>
<comment type="caution">
    <text evidence="8">The sequence shown here is derived from an EMBL/GenBank/DDBJ whole genome shotgun (WGS) entry which is preliminary data.</text>
</comment>
<feature type="domain" description="Release factor glutamine methyltransferase N-terminal" evidence="7">
    <location>
        <begin position="7"/>
        <end position="75"/>
    </location>
</feature>
<dbReference type="InterPro" id="IPR004556">
    <property type="entry name" value="HemK-like"/>
</dbReference>
<keyword evidence="1 5" id="KW-0489">Methyltransferase</keyword>
<accession>A0AAW8STL8</accession>
<keyword evidence="2 5" id="KW-0808">Transferase</keyword>
<dbReference type="InterPro" id="IPR029063">
    <property type="entry name" value="SAM-dependent_MTases_sf"/>
</dbReference>
<dbReference type="InterPro" id="IPR050320">
    <property type="entry name" value="N5-glutamine_MTase"/>
</dbReference>
<dbReference type="GO" id="GO:0102559">
    <property type="term" value="F:peptide chain release factor N(5)-glutamine methyltransferase activity"/>
    <property type="evidence" value="ECO:0007669"/>
    <property type="project" value="UniProtKB-EC"/>
</dbReference>
<reference evidence="8" key="1">
    <citation type="submission" date="2023-03" db="EMBL/GenBank/DDBJ databases">
        <authorList>
            <person name="Shen W."/>
            <person name="Cai J."/>
        </authorList>
    </citation>
    <scope>NUCLEOTIDE SEQUENCE</scope>
    <source>
        <strain evidence="8">B646-2</strain>
    </source>
</reference>
<dbReference type="HAMAP" id="MF_02126">
    <property type="entry name" value="RF_methyltr_PrmC"/>
    <property type="match status" value="1"/>
</dbReference>
<comment type="similarity">
    <text evidence="5">Belongs to the protein N5-glutamine methyltransferase family. PrmC subfamily.</text>
</comment>
<feature type="binding site" evidence="5">
    <location>
        <position position="184"/>
    </location>
    <ligand>
        <name>S-adenosyl-L-methionine</name>
        <dbReference type="ChEBI" id="CHEBI:59789"/>
    </ligand>
</feature>
<dbReference type="InterPro" id="IPR007848">
    <property type="entry name" value="Small_mtfrase_dom"/>
</dbReference>
<evidence type="ECO:0000313" key="9">
    <source>
        <dbReference type="Proteomes" id="UP001249240"/>
    </source>
</evidence>
<evidence type="ECO:0000313" key="8">
    <source>
        <dbReference type="EMBL" id="MDT2538162.1"/>
    </source>
</evidence>
<feature type="binding site" evidence="5">
    <location>
        <begin position="120"/>
        <end position="124"/>
    </location>
    <ligand>
        <name>S-adenosyl-L-methionine</name>
        <dbReference type="ChEBI" id="CHEBI:59789"/>
    </ligand>
</feature>
<dbReference type="Pfam" id="PF17827">
    <property type="entry name" value="PrmC_N"/>
    <property type="match status" value="1"/>
</dbReference>
<dbReference type="NCBIfam" id="TIGR03534">
    <property type="entry name" value="RF_mod_PrmC"/>
    <property type="match status" value="1"/>
</dbReference>
<evidence type="ECO:0000256" key="1">
    <source>
        <dbReference type="ARBA" id="ARBA00022603"/>
    </source>
</evidence>
<gene>
    <name evidence="5 8" type="primary">prmC</name>
    <name evidence="8" type="ORF">P7D78_08500</name>
</gene>
<dbReference type="Gene3D" id="3.40.50.150">
    <property type="entry name" value="Vaccinia Virus protein VP39"/>
    <property type="match status" value="1"/>
</dbReference>
<dbReference type="GeneID" id="67040638"/>
<feature type="domain" description="Methyltransferase small" evidence="6">
    <location>
        <begin position="107"/>
        <end position="192"/>
    </location>
</feature>
<dbReference type="InterPro" id="IPR002052">
    <property type="entry name" value="DNA_methylase_N6_adenine_CS"/>
</dbReference>
<dbReference type="SUPFAM" id="SSF53335">
    <property type="entry name" value="S-adenosyl-L-methionine-dependent methyltransferases"/>
    <property type="match status" value="1"/>
</dbReference>
<evidence type="ECO:0000256" key="2">
    <source>
        <dbReference type="ARBA" id="ARBA00022679"/>
    </source>
</evidence>
<dbReference type="InterPro" id="IPR019874">
    <property type="entry name" value="RF_methyltr_PrmC"/>
</dbReference>
<proteinExistence type="inferred from homology"/>
<evidence type="ECO:0000259" key="6">
    <source>
        <dbReference type="Pfam" id="PF05175"/>
    </source>
</evidence>
<comment type="function">
    <text evidence="5">Methylates the class 1 translation termination release factors RF1/PrfA and RF2/PrfB on the glutamine residue of the universally conserved GGQ motif.</text>
</comment>
<dbReference type="PANTHER" id="PTHR18895">
    <property type="entry name" value="HEMK METHYLTRANSFERASE"/>
    <property type="match status" value="1"/>
</dbReference>
<evidence type="ECO:0000256" key="5">
    <source>
        <dbReference type="HAMAP-Rule" id="MF_02126"/>
    </source>
</evidence>
<dbReference type="NCBIfam" id="TIGR00536">
    <property type="entry name" value="hemK_fam"/>
    <property type="match status" value="1"/>
</dbReference>
<dbReference type="Gene3D" id="1.10.8.10">
    <property type="entry name" value="DNA helicase RuvA subunit, C-terminal domain"/>
    <property type="match status" value="1"/>
</dbReference>
<dbReference type="GO" id="GO:0032259">
    <property type="term" value="P:methylation"/>
    <property type="evidence" value="ECO:0007669"/>
    <property type="project" value="UniProtKB-KW"/>
</dbReference>
<organism evidence="8 9">
    <name type="scientific">Enterococcus raffinosus</name>
    <dbReference type="NCBI Taxonomy" id="71452"/>
    <lineage>
        <taxon>Bacteria</taxon>
        <taxon>Bacillati</taxon>
        <taxon>Bacillota</taxon>
        <taxon>Bacilli</taxon>
        <taxon>Lactobacillales</taxon>
        <taxon>Enterococcaceae</taxon>
        <taxon>Enterococcus</taxon>
    </lineage>
</organism>
<dbReference type="RefSeq" id="WP_028020365.1">
    <property type="nucleotide sequence ID" value="NZ_BAAAXM010000023.1"/>
</dbReference>
<sequence length="277" mass="31332">MAKTYVEVLSGASSFLEASGKEGYAIEYLFLARKNWNKTQWLLHMREEISSSDEAMIKKDLARLMENIPPQYLLGYEYFFDHRFKVTKDTLIPRPETEELVALCLSMNNDRESKNVIDIGTGTGAIAISLKLARPMWQVTAVDISAAALKVAKENAETLQAVIDFKKSDVLSGTSEKYDVIISNPPYISQDEWDLMDESVRTYEPKTALFAEKDGLAIYQKIALESRDHLKIDGMIFLEIGFRQGIAVKEIFQTAFPEKKVSIHQDMSGNDRMVVIA</sequence>
<evidence type="ECO:0000256" key="3">
    <source>
        <dbReference type="ARBA" id="ARBA00022691"/>
    </source>
</evidence>
<dbReference type="Proteomes" id="UP001249240">
    <property type="component" value="Unassembled WGS sequence"/>
</dbReference>
<feature type="binding site" evidence="5">
    <location>
        <position position="143"/>
    </location>
    <ligand>
        <name>S-adenosyl-L-methionine</name>
        <dbReference type="ChEBI" id="CHEBI:59789"/>
    </ligand>
</feature>
<dbReference type="CDD" id="cd02440">
    <property type="entry name" value="AdoMet_MTases"/>
    <property type="match status" value="1"/>
</dbReference>
<evidence type="ECO:0000256" key="4">
    <source>
        <dbReference type="ARBA" id="ARBA00048391"/>
    </source>
</evidence>